<evidence type="ECO:0000313" key="1">
    <source>
        <dbReference type="EMBL" id="DAE04367.1"/>
    </source>
</evidence>
<protein>
    <submittedName>
        <fullName evidence="1">Membrane fusogenic activity protein</fullName>
    </submittedName>
</protein>
<reference evidence="1" key="1">
    <citation type="journal article" date="2021" name="Proc. Natl. Acad. Sci. U.S.A.">
        <title>A Catalog of Tens of Thousands of Viruses from Human Metagenomes Reveals Hidden Associations with Chronic Diseases.</title>
        <authorList>
            <person name="Tisza M.J."/>
            <person name="Buck C.B."/>
        </authorList>
    </citation>
    <scope>NUCLEOTIDE SEQUENCE</scope>
    <source>
        <strain evidence="1">Ctc6d98</strain>
    </source>
</reference>
<proteinExistence type="predicted"/>
<dbReference type="EMBL" id="BK015386">
    <property type="protein sequence ID" value="DAE04367.1"/>
    <property type="molecule type" value="Genomic_DNA"/>
</dbReference>
<name>A0A8S5PB13_9CAUD</name>
<organism evidence="1">
    <name type="scientific">Siphoviridae sp. ctc6d98</name>
    <dbReference type="NCBI Taxonomy" id="2825569"/>
    <lineage>
        <taxon>Viruses</taxon>
        <taxon>Duplodnaviria</taxon>
        <taxon>Heunggongvirae</taxon>
        <taxon>Uroviricota</taxon>
        <taxon>Caudoviricetes</taxon>
    </lineage>
</organism>
<sequence>MAYGNYQNGYQMPVYGQQVYPQMQAQQPQQPQNGIQWVQGEAGAKSYLVAAGNTVMLMDSETQRFYIKSTDANGMPHPLQVYEYRRVNEAQTPASVPTITREEYDALGAKINELTEKVNKLEAKEAEI</sequence>
<accession>A0A8S5PB13</accession>